<dbReference type="SUPFAM" id="SSF46689">
    <property type="entry name" value="Homeodomain-like"/>
    <property type="match status" value="1"/>
</dbReference>
<dbReference type="InterPro" id="IPR050109">
    <property type="entry name" value="HTH-type_TetR-like_transc_reg"/>
</dbReference>
<evidence type="ECO:0000259" key="6">
    <source>
        <dbReference type="PROSITE" id="PS50977"/>
    </source>
</evidence>
<comment type="caution">
    <text evidence="7">The sequence shown here is derived from an EMBL/GenBank/DDBJ whole genome shotgun (WGS) entry which is preliminary data.</text>
</comment>
<evidence type="ECO:0000313" key="7">
    <source>
        <dbReference type="EMBL" id="NLP85736.1"/>
    </source>
</evidence>
<proteinExistence type="predicted"/>
<keyword evidence="8" id="KW-1185">Reference proteome</keyword>
<dbReference type="PRINTS" id="PR00455">
    <property type="entry name" value="HTHTETR"/>
</dbReference>
<keyword evidence="2 4" id="KW-0238">DNA-binding</keyword>
<organism evidence="7 8">
    <name type="scientific">Microbacterium salsuginis</name>
    <dbReference type="NCBI Taxonomy" id="2722803"/>
    <lineage>
        <taxon>Bacteria</taxon>
        <taxon>Bacillati</taxon>
        <taxon>Actinomycetota</taxon>
        <taxon>Actinomycetes</taxon>
        <taxon>Micrococcales</taxon>
        <taxon>Microbacteriaceae</taxon>
        <taxon>Microbacterium</taxon>
    </lineage>
</organism>
<keyword evidence="3" id="KW-0804">Transcription</keyword>
<evidence type="ECO:0000256" key="3">
    <source>
        <dbReference type="ARBA" id="ARBA00023163"/>
    </source>
</evidence>
<sequence>MSLSGELVDDAQGPVSSATGRPLTKRGEATRRRLLEAAELVFAEQGYHEASIVKITERAGIGLGTFYLYFDSKQAIFEALVLDLNRRVRHSMSESMEGASSRLEAERAGFAGFFRFTAEHPALYRVVREAEFVSPEVLRLHYTRIVEGYEAGLRAAQAAGDVDRALDPQTTAWALMGMGELIGMRFLLWERDADGRPPSQLDPVVFAGMTRFIDNALAPRPGATHGEEQA</sequence>
<dbReference type="InterPro" id="IPR001647">
    <property type="entry name" value="HTH_TetR"/>
</dbReference>
<dbReference type="Gene3D" id="1.10.357.10">
    <property type="entry name" value="Tetracycline Repressor, domain 2"/>
    <property type="match status" value="1"/>
</dbReference>
<dbReference type="InterPro" id="IPR023772">
    <property type="entry name" value="DNA-bd_HTH_TetR-type_CS"/>
</dbReference>
<dbReference type="PANTHER" id="PTHR30055:SF234">
    <property type="entry name" value="HTH-TYPE TRANSCRIPTIONAL REGULATOR BETI"/>
    <property type="match status" value="1"/>
</dbReference>
<dbReference type="PROSITE" id="PS01081">
    <property type="entry name" value="HTH_TETR_1"/>
    <property type="match status" value="1"/>
</dbReference>
<dbReference type="Proteomes" id="UP001429745">
    <property type="component" value="Unassembled WGS sequence"/>
</dbReference>
<dbReference type="InterPro" id="IPR009057">
    <property type="entry name" value="Homeodomain-like_sf"/>
</dbReference>
<dbReference type="SUPFAM" id="SSF48498">
    <property type="entry name" value="Tetracyclin repressor-like, C-terminal domain"/>
    <property type="match status" value="1"/>
</dbReference>
<feature type="domain" description="HTH tetR-type" evidence="6">
    <location>
        <begin position="28"/>
        <end position="88"/>
    </location>
</feature>
<feature type="DNA-binding region" description="H-T-H motif" evidence="4">
    <location>
        <begin position="51"/>
        <end position="70"/>
    </location>
</feature>
<dbReference type="PANTHER" id="PTHR30055">
    <property type="entry name" value="HTH-TYPE TRANSCRIPTIONAL REGULATOR RUTR"/>
    <property type="match status" value="1"/>
</dbReference>
<gene>
    <name evidence="7" type="ORF">HF576_18020</name>
</gene>
<evidence type="ECO:0000256" key="5">
    <source>
        <dbReference type="SAM" id="MobiDB-lite"/>
    </source>
</evidence>
<accession>A0ABX1KFA5</accession>
<feature type="region of interest" description="Disordered" evidence="5">
    <location>
        <begin position="1"/>
        <end position="26"/>
    </location>
</feature>
<dbReference type="Gene3D" id="1.10.10.60">
    <property type="entry name" value="Homeodomain-like"/>
    <property type="match status" value="1"/>
</dbReference>
<dbReference type="PROSITE" id="PS50977">
    <property type="entry name" value="HTH_TETR_2"/>
    <property type="match status" value="1"/>
</dbReference>
<dbReference type="EMBL" id="JABACI010000005">
    <property type="protein sequence ID" value="NLP85736.1"/>
    <property type="molecule type" value="Genomic_DNA"/>
</dbReference>
<reference evidence="7 8" key="1">
    <citation type="submission" date="2020-04" db="EMBL/GenBank/DDBJ databases">
        <title>CFH 90308 Microbacterium sp.</title>
        <authorList>
            <person name="Nie G."/>
            <person name="Ming H."/>
            <person name="Xia T."/>
        </authorList>
    </citation>
    <scope>NUCLEOTIDE SEQUENCE [LARGE SCALE GENOMIC DNA]</scope>
    <source>
        <strain evidence="7 8">CFH 90308</strain>
    </source>
</reference>
<dbReference type="InterPro" id="IPR036271">
    <property type="entry name" value="Tet_transcr_reg_TetR-rel_C_sf"/>
</dbReference>
<dbReference type="RefSeq" id="WP_168914207.1">
    <property type="nucleotide sequence ID" value="NZ_JABACI010000005.1"/>
</dbReference>
<evidence type="ECO:0000256" key="4">
    <source>
        <dbReference type="PROSITE-ProRule" id="PRU00335"/>
    </source>
</evidence>
<protein>
    <submittedName>
        <fullName evidence="7">TetR/AcrR family transcriptional regulator</fullName>
    </submittedName>
</protein>
<dbReference type="Pfam" id="PF00440">
    <property type="entry name" value="TetR_N"/>
    <property type="match status" value="1"/>
</dbReference>
<evidence type="ECO:0000256" key="1">
    <source>
        <dbReference type="ARBA" id="ARBA00023015"/>
    </source>
</evidence>
<keyword evidence="1" id="KW-0805">Transcription regulation</keyword>
<evidence type="ECO:0000256" key="2">
    <source>
        <dbReference type="ARBA" id="ARBA00023125"/>
    </source>
</evidence>
<evidence type="ECO:0000313" key="8">
    <source>
        <dbReference type="Proteomes" id="UP001429745"/>
    </source>
</evidence>
<name>A0ABX1KFA5_9MICO</name>